<feature type="chain" id="PRO_5046592401" description="DUF4352 domain-containing protein" evidence="2">
    <location>
        <begin position="19"/>
        <end position="215"/>
    </location>
</feature>
<evidence type="ECO:0008006" key="5">
    <source>
        <dbReference type="Google" id="ProtNLM"/>
    </source>
</evidence>
<keyword evidence="4" id="KW-1185">Reference proteome</keyword>
<sequence length="215" mass="23229">MKKLVVSLLVLFVLSGCSDGNETKTTSDINVPAPTSETTKESATVSSSSEEKPIITELNVAGEIKSGDKVMYTIEATEVKDTTDKAKNERTNDDNNLDFYSNGQAKQAVQVTLLMKNSSGDVLGTAYLDNVKVVDQNGISSVGGWKDQGGSKTEFGYYNYDESGNPKPEIYEVADGESKLATSTVLLATPSETLKFTFTSEKYGDSIEFELPITK</sequence>
<name>A0ABV0F5E8_9ENTE</name>
<dbReference type="Proteomes" id="UP001429357">
    <property type="component" value="Unassembled WGS sequence"/>
</dbReference>
<accession>A0ABV0F5E8</accession>
<evidence type="ECO:0000256" key="2">
    <source>
        <dbReference type="SAM" id="SignalP"/>
    </source>
</evidence>
<feature type="signal peptide" evidence="2">
    <location>
        <begin position="1"/>
        <end position="18"/>
    </location>
</feature>
<evidence type="ECO:0000313" key="3">
    <source>
        <dbReference type="EMBL" id="MEO1783288.1"/>
    </source>
</evidence>
<feature type="region of interest" description="Disordered" evidence="1">
    <location>
        <begin position="23"/>
        <end position="51"/>
    </location>
</feature>
<dbReference type="EMBL" id="MAEI02000001">
    <property type="protein sequence ID" value="MEO1783288.1"/>
    <property type="molecule type" value="Genomic_DNA"/>
</dbReference>
<evidence type="ECO:0000256" key="1">
    <source>
        <dbReference type="SAM" id="MobiDB-lite"/>
    </source>
</evidence>
<comment type="caution">
    <text evidence="3">The sequence shown here is derived from an EMBL/GenBank/DDBJ whole genome shotgun (WGS) entry which is preliminary data.</text>
</comment>
<proteinExistence type="predicted"/>
<keyword evidence="2" id="KW-0732">Signal</keyword>
<organism evidence="3 4">
    <name type="scientific">Enterococcus diestrammenae</name>
    <dbReference type="NCBI Taxonomy" id="1155073"/>
    <lineage>
        <taxon>Bacteria</taxon>
        <taxon>Bacillati</taxon>
        <taxon>Bacillota</taxon>
        <taxon>Bacilli</taxon>
        <taxon>Lactobacillales</taxon>
        <taxon>Enterococcaceae</taxon>
        <taxon>Enterococcus</taxon>
    </lineage>
</organism>
<evidence type="ECO:0000313" key="4">
    <source>
        <dbReference type="Proteomes" id="UP001429357"/>
    </source>
</evidence>
<dbReference type="PROSITE" id="PS51257">
    <property type="entry name" value="PROKAR_LIPOPROTEIN"/>
    <property type="match status" value="1"/>
</dbReference>
<feature type="compositionally biased region" description="Polar residues" evidence="1">
    <location>
        <begin position="23"/>
        <end position="48"/>
    </location>
</feature>
<gene>
    <name evidence="3" type="ORF">BAU18_002908</name>
</gene>
<protein>
    <recommendedName>
        <fullName evidence="5">DUF4352 domain-containing protein</fullName>
    </recommendedName>
</protein>
<dbReference type="RefSeq" id="WP_161868641.1">
    <property type="nucleotide sequence ID" value="NZ_MAEI02000001.1"/>
</dbReference>
<reference evidence="3 4" key="2">
    <citation type="submission" date="2024-02" db="EMBL/GenBank/DDBJ databases">
        <title>The Genome Sequence of Enterococcus diestrammenae JM9A.</title>
        <authorList>
            <person name="Earl A."/>
            <person name="Manson A."/>
            <person name="Gilmore M."/>
            <person name="Sanders J."/>
            <person name="Shea T."/>
            <person name="Howe W."/>
            <person name="Livny J."/>
            <person name="Cuomo C."/>
            <person name="Neafsey D."/>
            <person name="Birren B."/>
        </authorList>
    </citation>
    <scope>NUCLEOTIDE SEQUENCE [LARGE SCALE GENOMIC DNA]</scope>
    <source>
        <strain evidence="3 4">JM9A</strain>
    </source>
</reference>
<reference evidence="4" key="1">
    <citation type="submission" date="2016-06" db="EMBL/GenBank/DDBJ databases">
        <title>Four novel species of enterococci isolated from chicken manure.</title>
        <authorList>
            <person name="Van Tyne D."/>
        </authorList>
    </citation>
    <scope>NUCLEOTIDE SEQUENCE [LARGE SCALE GENOMIC DNA]</scope>
    <source>
        <strain evidence="4">JM9A</strain>
    </source>
</reference>